<sequence length="600" mass="68438">MTDGQIKTSSAYWYQCKARAAWKVIQEAMFVFEMPKVVHIRNPALGLLFRSVQVAILTYFLFFVMWWNKGYQSKDKSIGGVTAKVSGIAWFEIPYSSNRPTFLILDKGSYNLRSLQNSGLYLVTRVHGIEVQTLGFCAEVDTLVDARCLRDEHCPVGSSAGLSVIDFRGYMLTNDEINLYEDGHGIFTGRCLNETKTCEIYGWCRLSGLDIGKSIKQPNDRLLRPPNVLEEPFSHFVDLKFLHERKKPTVNDTHTSHYLKEILNFTILIKNAIEFPYFGVKRRNILPWMTEVYLKQCRYDPEHLKDKYCPVFLVKDMLRLAGVDWRNLFTFGGVMTITVDWQCDLDWPVDYCLPDYTFRQLEVEYEVDKQASSTDVTLSEGSSQQIIVKLETDAQLNRYRTVMQASGITFLIRVTGEAGKFNLLEFTMRFGSGMALLGGATIICDLIVFHFLRDRHRYKQATCDDKTLRRLLKMAAEAQMPRSRRTKLRESFMAPRRTTPVDRPDVAAPTIYLNPPPMVTVDSSINLSSPAQYQILNGVPGSESSPMESSLQQVCSSAKIKLGYLHPNSQTPTTPSSITSIYFAPPERDRIVESPFFAQN</sequence>
<gene>
    <name evidence="1" type="ORF">CSKR_112689</name>
</gene>
<proteinExistence type="predicted"/>
<accession>A0A8T1MNQ4</accession>
<protein>
    <submittedName>
        <fullName evidence="1">P2X purinoceptor 4</fullName>
    </submittedName>
</protein>
<dbReference type="OrthoDB" id="494673at2759"/>
<dbReference type="PANTHER" id="PTHR10125:SF31">
    <property type="entry name" value="P2X RECEPTOR E"/>
    <property type="match status" value="1"/>
</dbReference>
<dbReference type="InterPro" id="IPR059116">
    <property type="entry name" value="P2X_receptor"/>
</dbReference>
<dbReference type="PANTHER" id="PTHR10125">
    <property type="entry name" value="P2X PURINOCEPTOR"/>
    <property type="match status" value="1"/>
</dbReference>
<reference evidence="1 2" key="2">
    <citation type="journal article" date="2021" name="Genomics">
        <title>High-quality reference genome for Clonorchis sinensis.</title>
        <authorList>
            <person name="Young N.D."/>
            <person name="Stroehlein A.J."/>
            <person name="Kinkar L."/>
            <person name="Wang T."/>
            <person name="Sohn W.M."/>
            <person name="Chang B.C.H."/>
            <person name="Kaur P."/>
            <person name="Weisz D."/>
            <person name="Dudchenko O."/>
            <person name="Aiden E.L."/>
            <person name="Korhonen P.K."/>
            <person name="Gasser R.B."/>
        </authorList>
    </citation>
    <scope>NUCLEOTIDE SEQUENCE [LARGE SCALE GENOMIC DNA]</scope>
    <source>
        <strain evidence="1">Cs-k2</strain>
    </source>
</reference>
<keyword evidence="2" id="KW-1185">Reference proteome</keyword>
<comment type="caution">
    <text evidence="1">The sequence shown here is derived from an EMBL/GenBank/DDBJ whole genome shotgun (WGS) entry which is preliminary data.</text>
</comment>
<evidence type="ECO:0000313" key="2">
    <source>
        <dbReference type="Proteomes" id="UP000286415"/>
    </source>
</evidence>
<evidence type="ECO:0000313" key="1">
    <source>
        <dbReference type="EMBL" id="KAG5450486.1"/>
    </source>
</evidence>
<dbReference type="InterPro" id="IPR027309">
    <property type="entry name" value="P2X_extracellular_dom_sf"/>
</dbReference>
<organism evidence="1 2">
    <name type="scientific">Clonorchis sinensis</name>
    <name type="common">Chinese liver fluke</name>
    <dbReference type="NCBI Taxonomy" id="79923"/>
    <lineage>
        <taxon>Eukaryota</taxon>
        <taxon>Metazoa</taxon>
        <taxon>Spiralia</taxon>
        <taxon>Lophotrochozoa</taxon>
        <taxon>Platyhelminthes</taxon>
        <taxon>Trematoda</taxon>
        <taxon>Digenea</taxon>
        <taxon>Opisthorchiida</taxon>
        <taxon>Opisthorchiata</taxon>
        <taxon>Opisthorchiidae</taxon>
        <taxon>Clonorchis</taxon>
    </lineage>
</organism>
<dbReference type="GO" id="GO:0016020">
    <property type="term" value="C:membrane"/>
    <property type="evidence" value="ECO:0007669"/>
    <property type="project" value="TreeGrafter"/>
</dbReference>
<dbReference type="EMBL" id="NIRI02000042">
    <property type="protein sequence ID" value="KAG5450486.1"/>
    <property type="molecule type" value="Genomic_DNA"/>
</dbReference>
<dbReference type="GO" id="GO:0012505">
    <property type="term" value="C:endomembrane system"/>
    <property type="evidence" value="ECO:0007669"/>
    <property type="project" value="UniProtKB-SubCell"/>
</dbReference>
<dbReference type="GO" id="GO:0004931">
    <property type="term" value="F:extracellularly ATP-gated monoatomic cation channel activity"/>
    <property type="evidence" value="ECO:0007669"/>
    <property type="project" value="TreeGrafter"/>
</dbReference>
<dbReference type="GO" id="GO:0098794">
    <property type="term" value="C:postsynapse"/>
    <property type="evidence" value="ECO:0007669"/>
    <property type="project" value="GOC"/>
</dbReference>
<dbReference type="Pfam" id="PF00864">
    <property type="entry name" value="P2X_receptor"/>
    <property type="match status" value="2"/>
</dbReference>
<dbReference type="Proteomes" id="UP000286415">
    <property type="component" value="Unassembled WGS sequence"/>
</dbReference>
<dbReference type="GO" id="GO:0070588">
    <property type="term" value="P:calcium ion transmembrane transport"/>
    <property type="evidence" value="ECO:0007669"/>
    <property type="project" value="TreeGrafter"/>
</dbReference>
<name>A0A8T1MNQ4_CLOSI</name>
<dbReference type="STRING" id="79923.H2KU90"/>
<dbReference type="Gene3D" id="2.60.490.10">
    <property type="entry name" value="atp-gated p2x4 ion channel domain"/>
    <property type="match status" value="1"/>
</dbReference>
<reference evidence="1 2" key="1">
    <citation type="journal article" date="2018" name="Biotechnol. Adv.">
        <title>Improved genomic resources and new bioinformatic workflow for the carcinogenic parasite Clonorchis sinensis: Biotechnological implications.</title>
        <authorList>
            <person name="Wang D."/>
            <person name="Korhonen P.K."/>
            <person name="Gasser R.B."/>
            <person name="Young N.D."/>
        </authorList>
    </citation>
    <scope>NUCLEOTIDE SEQUENCE [LARGE SCALE GENOMIC DNA]</scope>
    <source>
        <strain evidence="1">Cs-k2</strain>
    </source>
</reference>